<accession>A0A401FSU6</accession>
<reference evidence="6" key="2">
    <citation type="submission" date="2019-01" db="EMBL/GenBank/DDBJ databases">
        <title>Genome sequence of Desulfonema ishimotonii strain Tokyo 01.</title>
        <authorList>
            <person name="Fukui M."/>
        </authorList>
    </citation>
    <scope>NUCLEOTIDE SEQUENCE [LARGE SCALE GENOMIC DNA]</scope>
    <source>
        <strain evidence="6">Tokyo 01</strain>
    </source>
</reference>
<dbReference type="RefSeq" id="WP_124327497.1">
    <property type="nucleotide sequence ID" value="NZ_BEXT01000001.1"/>
</dbReference>
<keyword evidence="1 3" id="KW-0597">Phosphoprotein</keyword>
<comment type="caution">
    <text evidence="5">The sequence shown here is derived from an EMBL/GenBank/DDBJ whole genome shotgun (WGS) entry which is preliminary data.</text>
</comment>
<evidence type="ECO:0000256" key="2">
    <source>
        <dbReference type="ARBA" id="ARBA00023012"/>
    </source>
</evidence>
<reference evidence="6" key="1">
    <citation type="submission" date="2017-11" db="EMBL/GenBank/DDBJ databases">
        <authorList>
            <person name="Watanabe M."/>
            <person name="Kojima H."/>
        </authorList>
    </citation>
    <scope>NUCLEOTIDE SEQUENCE [LARGE SCALE GENOMIC DNA]</scope>
    <source>
        <strain evidence="6">Tokyo 01</strain>
    </source>
</reference>
<protein>
    <submittedName>
        <fullName evidence="5">Two-component system response regulator</fullName>
    </submittedName>
</protein>
<dbReference type="Pfam" id="PF00072">
    <property type="entry name" value="Response_reg"/>
    <property type="match status" value="1"/>
</dbReference>
<dbReference type="PROSITE" id="PS50110">
    <property type="entry name" value="RESPONSE_REGULATORY"/>
    <property type="match status" value="1"/>
</dbReference>
<organism evidence="5 6">
    <name type="scientific">Desulfonema ishimotonii</name>
    <dbReference type="NCBI Taxonomy" id="45657"/>
    <lineage>
        <taxon>Bacteria</taxon>
        <taxon>Pseudomonadati</taxon>
        <taxon>Thermodesulfobacteriota</taxon>
        <taxon>Desulfobacteria</taxon>
        <taxon>Desulfobacterales</taxon>
        <taxon>Desulfococcaceae</taxon>
        <taxon>Desulfonema</taxon>
    </lineage>
</organism>
<evidence type="ECO:0000259" key="4">
    <source>
        <dbReference type="PROSITE" id="PS50110"/>
    </source>
</evidence>
<proteinExistence type="predicted"/>
<feature type="modified residue" description="4-aspartylphosphate" evidence="3">
    <location>
        <position position="56"/>
    </location>
</feature>
<evidence type="ECO:0000313" key="6">
    <source>
        <dbReference type="Proteomes" id="UP000288096"/>
    </source>
</evidence>
<sequence>MVINVLVVDDSSVMRAMIMKTMRMSGLPLGKIHQAANGQEGLEMLKQHWVDLVIVDINMPVMNGEEMIDAMREHPEMKDISVVVISTEGSDTRIERLQHKGAVFIHKPFSPETIRDVVRNTMDIGENDETSD</sequence>
<dbReference type="OrthoDB" id="9786548at2"/>
<dbReference type="InterPro" id="IPR001789">
    <property type="entry name" value="Sig_transdc_resp-reg_receiver"/>
</dbReference>
<keyword evidence="6" id="KW-1185">Reference proteome</keyword>
<dbReference type="PANTHER" id="PTHR44591">
    <property type="entry name" value="STRESS RESPONSE REGULATOR PROTEIN 1"/>
    <property type="match status" value="1"/>
</dbReference>
<name>A0A401FSU6_9BACT</name>
<feature type="domain" description="Response regulatory" evidence="4">
    <location>
        <begin position="4"/>
        <end position="122"/>
    </location>
</feature>
<dbReference type="Proteomes" id="UP000288096">
    <property type="component" value="Unassembled WGS sequence"/>
</dbReference>
<dbReference type="Gene3D" id="3.40.50.2300">
    <property type="match status" value="1"/>
</dbReference>
<evidence type="ECO:0000313" key="5">
    <source>
        <dbReference type="EMBL" id="GBC60041.1"/>
    </source>
</evidence>
<dbReference type="AlphaFoldDB" id="A0A401FSU6"/>
<evidence type="ECO:0000256" key="3">
    <source>
        <dbReference type="PROSITE-ProRule" id="PRU00169"/>
    </source>
</evidence>
<dbReference type="InterPro" id="IPR011006">
    <property type="entry name" value="CheY-like_superfamily"/>
</dbReference>
<dbReference type="InterPro" id="IPR050595">
    <property type="entry name" value="Bact_response_regulator"/>
</dbReference>
<dbReference type="SMART" id="SM00448">
    <property type="entry name" value="REC"/>
    <property type="match status" value="1"/>
</dbReference>
<dbReference type="SUPFAM" id="SSF52172">
    <property type="entry name" value="CheY-like"/>
    <property type="match status" value="1"/>
</dbReference>
<dbReference type="EMBL" id="BEXT01000001">
    <property type="protein sequence ID" value="GBC60041.1"/>
    <property type="molecule type" value="Genomic_DNA"/>
</dbReference>
<gene>
    <name evidence="5" type="ORF">DENIS_0983</name>
</gene>
<keyword evidence="2" id="KW-0902">Two-component regulatory system</keyword>
<dbReference type="PANTHER" id="PTHR44591:SF14">
    <property type="entry name" value="PROTEIN PILG"/>
    <property type="match status" value="1"/>
</dbReference>
<dbReference type="GO" id="GO:0000160">
    <property type="term" value="P:phosphorelay signal transduction system"/>
    <property type="evidence" value="ECO:0007669"/>
    <property type="project" value="UniProtKB-KW"/>
</dbReference>
<evidence type="ECO:0000256" key="1">
    <source>
        <dbReference type="ARBA" id="ARBA00022553"/>
    </source>
</evidence>